<dbReference type="InterPro" id="IPR032324">
    <property type="entry name" value="Clp1_N"/>
</dbReference>
<dbReference type="AlphaFoldDB" id="A0A7G2C3F1"/>
<keyword evidence="2" id="KW-0067">ATP-binding</keyword>
<evidence type="ECO:0000313" key="6">
    <source>
        <dbReference type="Proteomes" id="UP000515908"/>
    </source>
</evidence>
<evidence type="ECO:0000259" key="3">
    <source>
        <dbReference type="Pfam" id="PF16573"/>
    </source>
</evidence>
<evidence type="ECO:0000256" key="2">
    <source>
        <dbReference type="ARBA" id="ARBA00022840"/>
    </source>
</evidence>
<dbReference type="InterPro" id="IPR038239">
    <property type="entry name" value="Clp1_N_sf"/>
</dbReference>
<evidence type="ECO:0000256" key="1">
    <source>
        <dbReference type="ARBA" id="ARBA00022741"/>
    </source>
</evidence>
<dbReference type="GO" id="GO:0006388">
    <property type="term" value="P:tRNA splicing, via endonucleolytic cleavage and ligation"/>
    <property type="evidence" value="ECO:0007669"/>
    <property type="project" value="TreeGrafter"/>
</dbReference>
<dbReference type="GO" id="GO:0005634">
    <property type="term" value="C:nucleus"/>
    <property type="evidence" value="ECO:0007669"/>
    <property type="project" value="TreeGrafter"/>
</dbReference>
<evidence type="ECO:0000259" key="4">
    <source>
        <dbReference type="Pfam" id="PF16575"/>
    </source>
</evidence>
<dbReference type="Gene3D" id="2.60.120.1030">
    <property type="entry name" value="Clp1, DNA binding domain"/>
    <property type="match status" value="1"/>
</dbReference>
<reference evidence="5 6" key="1">
    <citation type="submission" date="2020-08" db="EMBL/GenBank/DDBJ databases">
        <authorList>
            <person name="Newling K."/>
            <person name="Davey J."/>
            <person name="Forrester S."/>
        </authorList>
    </citation>
    <scope>NUCLEOTIDE SEQUENCE [LARGE SCALE GENOMIC DNA]</scope>
    <source>
        <strain evidence="6">Crithidia deanei Carvalho (ATCC PRA-265)</strain>
    </source>
</reference>
<feature type="domain" description="Clp1 N-terminal" evidence="3">
    <location>
        <begin position="41"/>
        <end position="111"/>
    </location>
</feature>
<dbReference type="GO" id="GO:0051731">
    <property type="term" value="F:polynucleotide 5'-hydroxyl-kinase activity"/>
    <property type="evidence" value="ECO:0007669"/>
    <property type="project" value="InterPro"/>
</dbReference>
<dbReference type="InterPro" id="IPR032319">
    <property type="entry name" value="CLP1_P"/>
</dbReference>
<dbReference type="EMBL" id="LR877146">
    <property type="protein sequence ID" value="CAD2214045.1"/>
    <property type="molecule type" value="Genomic_DNA"/>
</dbReference>
<accession>A0A7G2C3F1</accession>
<keyword evidence="6" id="KW-1185">Reference proteome</keyword>
<gene>
    <name evidence="5" type="ORF">ADEAN_000148900</name>
</gene>
<dbReference type="PANTHER" id="PTHR12755">
    <property type="entry name" value="CLEAVAGE/POLYADENYLATION FACTOR IA SUBUNIT CLP1P"/>
    <property type="match status" value="1"/>
</dbReference>
<dbReference type="Pfam" id="PF16575">
    <property type="entry name" value="CLP1_P"/>
    <property type="match status" value="1"/>
</dbReference>
<proteinExistence type="predicted"/>
<dbReference type="InterPro" id="IPR027417">
    <property type="entry name" value="P-loop_NTPase"/>
</dbReference>
<sequence length="480" mass="52836">MESESREYHVPQFGELRIPSPETQRDALTKVCVNANDDNRWAEIGGVELIPGRPVVVPHGSTTTVFSASGCVVTVTAAPAVLQNCYVTNSASSWMHSLLDVHHGLEVDRAAAKSSESFGPRALFVTETGSGETGHYIHWLSQYAVRLGYHPFLIDCTSTFGYNGCLSLFNLQYPIDIECGLSFSPGVFMFCGHEKESKPALFRDRLSRLSLLSIEKMTRDERSRVGGVFMNYGGLNRLDVEEADTGRGKEDPIDTLLNVVQECDIDRLFVVGSAWLRFKIFQRAVQRGQEMPGSLLEVGAEFPRSDGFPCKLFLLDGCTTPVGVPHQGRQQWLRYFVGTSTCPLRPTLVTVKVSAIRLAVLGNKDDSAMTTMMPMMDDPNTELPRTDPAAIQFLTVQDVDLKGRILAVSTANEFRTLPDGSTRRHTFSEFEDAVRGAFVKGFAVVESVAPDTITLLLSNPSLLSDDAPCLFVTSEHLHSS</sequence>
<dbReference type="PANTHER" id="PTHR12755:SF7">
    <property type="entry name" value="POLYRIBONUCLEOTIDE 5'-HYDROXYL-KINASE CLP1 P-LOOP DOMAIN-CONTAINING PROTEIN"/>
    <property type="match status" value="1"/>
</dbReference>
<name>A0A7G2C3F1_9TRYP</name>
<dbReference type="OrthoDB" id="258143at2759"/>
<dbReference type="InterPro" id="IPR045116">
    <property type="entry name" value="Clp1/Grc3"/>
</dbReference>
<keyword evidence="1" id="KW-0547">Nucleotide-binding</keyword>
<organism evidence="5 6">
    <name type="scientific">Angomonas deanei</name>
    <dbReference type="NCBI Taxonomy" id="59799"/>
    <lineage>
        <taxon>Eukaryota</taxon>
        <taxon>Discoba</taxon>
        <taxon>Euglenozoa</taxon>
        <taxon>Kinetoplastea</taxon>
        <taxon>Metakinetoplastina</taxon>
        <taxon>Trypanosomatida</taxon>
        <taxon>Trypanosomatidae</taxon>
        <taxon>Strigomonadinae</taxon>
        <taxon>Angomonas</taxon>
    </lineage>
</organism>
<protein>
    <submittedName>
        <fullName evidence="5">N-terminal beta-sandwich domain of polyadenylation factor/mRNA cleavage and polyadenylation factor CLP1 P-loop, putative</fullName>
    </submittedName>
</protein>
<dbReference type="GO" id="GO:0005524">
    <property type="term" value="F:ATP binding"/>
    <property type="evidence" value="ECO:0007669"/>
    <property type="project" value="UniProtKB-KW"/>
</dbReference>
<dbReference type="Gene3D" id="3.40.50.300">
    <property type="entry name" value="P-loop containing nucleotide triphosphate hydrolases"/>
    <property type="match status" value="1"/>
</dbReference>
<evidence type="ECO:0000313" key="5">
    <source>
        <dbReference type="EMBL" id="CAD2214045.1"/>
    </source>
</evidence>
<dbReference type="VEuPathDB" id="TriTrypDB:ADEAN_000148900"/>
<dbReference type="Proteomes" id="UP000515908">
    <property type="component" value="Chromosome 02"/>
</dbReference>
<dbReference type="Pfam" id="PF16573">
    <property type="entry name" value="CLP1_N"/>
    <property type="match status" value="1"/>
</dbReference>
<feature type="domain" description="Clp1 P-loop" evidence="4">
    <location>
        <begin position="137"/>
        <end position="235"/>
    </location>
</feature>